<dbReference type="Gene3D" id="1.20.1740.10">
    <property type="entry name" value="Amino acid/polyamine transporter I"/>
    <property type="match status" value="1"/>
</dbReference>
<dbReference type="InterPro" id="IPR013057">
    <property type="entry name" value="AA_transpt_TM"/>
</dbReference>
<feature type="transmembrane region" description="Helical" evidence="7">
    <location>
        <begin position="73"/>
        <end position="95"/>
    </location>
</feature>
<evidence type="ECO:0000256" key="4">
    <source>
        <dbReference type="ARBA" id="ARBA00022989"/>
    </source>
</evidence>
<proteinExistence type="inferred from homology"/>
<sequence length="454" mass="49460">MNVPEYPSISQEPDVYNDQIDAEKYEQKPPEEDPFGNEEAGEVKYRVMKWWQAGMLMVAENISLGILSLPSAVATLGIVPSLLLILGLSGISWYTGYIMGQFKQRYPQVHSMGDAGELLMGSFGRELFFVGQLLFMIFLMASHILTFSVLFNTVTNHGTCTIVFGVIGLIISCICALPRTSSKLFIMSTVSAISILVATITTMVSIGVHAPDNVENDITTSPSFSEAFLAVTNIVFAFVAHVAFFGIMSEMEDVNQFPKSLAMLQFVDTTLYIVTAMVIYCYAGPAVESPALSSAGPVMKKVAYGLAIPTVIVAGVVFGHVACKYIYVRIFRGERSHHMHQRSLLATGTWVALGLTIWTIAWVIAESIPVFNDLLSLISSLFGSWFSYGLPAIMWLVMNKGEWTRSPKQIALTIVNLVILGIALAICGLGLYVSGKSINESSSTASWTCANNAT</sequence>
<keyword evidence="10" id="KW-1185">Reference proteome</keyword>
<dbReference type="AlphaFoldDB" id="A0A1V6NVY6"/>
<feature type="transmembrane region" description="Helical" evidence="7">
    <location>
        <begin position="302"/>
        <end position="323"/>
    </location>
</feature>
<feature type="transmembrane region" description="Helical" evidence="7">
    <location>
        <begin position="184"/>
        <end position="208"/>
    </location>
</feature>
<comment type="similarity">
    <text evidence="2">Belongs to the amino acid/polyamine transporter 2 family.</text>
</comment>
<evidence type="ECO:0000313" key="10">
    <source>
        <dbReference type="Proteomes" id="UP000191522"/>
    </source>
</evidence>
<dbReference type="STRING" id="69771.A0A1V6NVY6"/>
<feature type="region of interest" description="Disordered" evidence="6">
    <location>
        <begin position="1"/>
        <end position="38"/>
    </location>
</feature>
<feature type="transmembrane region" description="Helical" evidence="7">
    <location>
        <begin position="156"/>
        <end position="177"/>
    </location>
</feature>
<keyword evidence="5 7" id="KW-0472">Membrane</keyword>
<dbReference type="EMBL" id="MDYL01000030">
    <property type="protein sequence ID" value="OQD68871.1"/>
    <property type="molecule type" value="Genomic_DNA"/>
</dbReference>
<dbReference type="FunFam" id="1.20.1740.10:FF:000039">
    <property type="entry name" value="Neutral amino acid transporter (Eurofung)"/>
    <property type="match status" value="1"/>
</dbReference>
<feature type="transmembrane region" description="Helical" evidence="7">
    <location>
        <begin position="410"/>
        <end position="433"/>
    </location>
</feature>
<accession>A0A1V6NVY6</accession>
<feature type="transmembrane region" description="Helical" evidence="7">
    <location>
        <begin position="261"/>
        <end position="282"/>
    </location>
</feature>
<comment type="caution">
    <text evidence="9">The sequence shown here is derived from an EMBL/GenBank/DDBJ whole genome shotgun (WGS) entry which is preliminary data.</text>
</comment>
<evidence type="ECO:0000313" key="9">
    <source>
        <dbReference type="EMBL" id="OQD68871.1"/>
    </source>
</evidence>
<feature type="transmembrane region" description="Helical" evidence="7">
    <location>
        <begin position="377"/>
        <end position="398"/>
    </location>
</feature>
<dbReference type="Proteomes" id="UP000191522">
    <property type="component" value="Unassembled WGS sequence"/>
</dbReference>
<dbReference type="GO" id="GO:0016020">
    <property type="term" value="C:membrane"/>
    <property type="evidence" value="ECO:0007669"/>
    <property type="project" value="UniProtKB-SubCell"/>
</dbReference>
<evidence type="ECO:0000256" key="5">
    <source>
        <dbReference type="ARBA" id="ARBA00023136"/>
    </source>
</evidence>
<dbReference type="OMA" id="SKASWTC"/>
<evidence type="ECO:0000259" key="8">
    <source>
        <dbReference type="Pfam" id="PF01490"/>
    </source>
</evidence>
<feature type="domain" description="Amino acid transporter transmembrane" evidence="8">
    <location>
        <begin position="48"/>
        <end position="433"/>
    </location>
</feature>
<dbReference type="GO" id="GO:0015179">
    <property type="term" value="F:L-amino acid transmembrane transporter activity"/>
    <property type="evidence" value="ECO:0007669"/>
    <property type="project" value="TreeGrafter"/>
</dbReference>
<evidence type="ECO:0000256" key="3">
    <source>
        <dbReference type="ARBA" id="ARBA00022692"/>
    </source>
</evidence>
<feature type="transmembrane region" description="Helical" evidence="7">
    <location>
        <begin position="228"/>
        <end position="249"/>
    </location>
</feature>
<evidence type="ECO:0000256" key="6">
    <source>
        <dbReference type="SAM" id="MobiDB-lite"/>
    </source>
</evidence>
<feature type="transmembrane region" description="Helical" evidence="7">
    <location>
        <begin position="127"/>
        <end position="150"/>
    </location>
</feature>
<organism evidence="9 10">
    <name type="scientific">Penicillium decumbens</name>
    <dbReference type="NCBI Taxonomy" id="69771"/>
    <lineage>
        <taxon>Eukaryota</taxon>
        <taxon>Fungi</taxon>
        <taxon>Dikarya</taxon>
        <taxon>Ascomycota</taxon>
        <taxon>Pezizomycotina</taxon>
        <taxon>Eurotiomycetes</taxon>
        <taxon>Eurotiomycetidae</taxon>
        <taxon>Eurotiales</taxon>
        <taxon>Aspergillaceae</taxon>
        <taxon>Penicillium</taxon>
    </lineage>
</organism>
<protein>
    <recommendedName>
        <fullName evidence="8">Amino acid transporter transmembrane domain-containing protein</fullName>
    </recommendedName>
</protein>
<evidence type="ECO:0000256" key="2">
    <source>
        <dbReference type="ARBA" id="ARBA00008066"/>
    </source>
</evidence>
<reference evidence="10" key="1">
    <citation type="journal article" date="2017" name="Nat. Microbiol.">
        <title>Global analysis of biosynthetic gene clusters reveals vast potential of secondary metabolite production in Penicillium species.</title>
        <authorList>
            <person name="Nielsen J.C."/>
            <person name="Grijseels S."/>
            <person name="Prigent S."/>
            <person name="Ji B."/>
            <person name="Dainat J."/>
            <person name="Nielsen K.F."/>
            <person name="Frisvad J.C."/>
            <person name="Workman M."/>
            <person name="Nielsen J."/>
        </authorList>
    </citation>
    <scope>NUCLEOTIDE SEQUENCE [LARGE SCALE GENOMIC DNA]</scope>
    <source>
        <strain evidence="10">IBT 11843</strain>
    </source>
</reference>
<keyword evidence="4 7" id="KW-1133">Transmembrane helix</keyword>
<comment type="subcellular location">
    <subcellularLocation>
        <location evidence="1">Membrane</location>
        <topology evidence="1">Multi-pass membrane protein</topology>
    </subcellularLocation>
</comment>
<gene>
    <name evidence="9" type="ORF">PENDEC_c030G03322</name>
</gene>
<evidence type="ECO:0000256" key="7">
    <source>
        <dbReference type="SAM" id="Phobius"/>
    </source>
</evidence>
<dbReference type="OrthoDB" id="294730at2759"/>
<dbReference type="Pfam" id="PF01490">
    <property type="entry name" value="Aa_trans"/>
    <property type="match status" value="1"/>
</dbReference>
<dbReference type="PANTHER" id="PTHR22950:SF668">
    <property type="entry name" value="AMINO ACID TRANSPORTER (EUROFUNG)"/>
    <property type="match status" value="1"/>
</dbReference>
<name>A0A1V6NVY6_PENDC</name>
<evidence type="ECO:0000256" key="1">
    <source>
        <dbReference type="ARBA" id="ARBA00004141"/>
    </source>
</evidence>
<feature type="compositionally biased region" description="Basic and acidic residues" evidence="6">
    <location>
        <begin position="21"/>
        <end position="31"/>
    </location>
</feature>
<keyword evidence="3 7" id="KW-0812">Transmembrane</keyword>
<dbReference type="PANTHER" id="PTHR22950">
    <property type="entry name" value="AMINO ACID TRANSPORTER"/>
    <property type="match status" value="1"/>
</dbReference>
<feature type="transmembrane region" description="Helical" evidence="7">
    <location>
        <begin position="344"/>
        <end position="365"/>
    </location>
</feature>